<evidence type="ECO:0000259" key="2">
    <source>
        <dbReference type="Pfam" id="PF24626"/>
    </source>
</evidence>
<dbReference type="EMBL" id="JARYMX010000003">
    <property type="protein sequence ID" value="KAJ9557390.1"/>
    <property type="molecule type" value="Genomic_DNA"/>
</dbReference>
<name>A0AA38WM20_9ASTR</name>
<dbReference type="Pfam" id="PF24626">
    <property type="entry name" value="SH3_Tf2-1"/>
    <property type="match status" value="1"/>
</dbReference>
<proteinExistence type="predicted"/>
<evidence type="ECO:0000313" key="4">
    <source>
        <dbReference type="Proteomes" id="UP001172457"/>
    </source>
</evidence>
<feature type="compositionally biased region" description="Basic and acidic residues" evidence="1">
    <location>
        <begin position="1"/>
        <end position="38"/>
    </location>
</feature>
<dbReference type="AlphaFoldDB" id="A0AA38WM20"/>
<dbReference type="Proteomes" id="UP001172457">
    <property type="component" value="Chromosome 3"/>
</dbReference>
<organism evidence="3 4">
    <name type="scientific">Centaurea solstitialis</name>
    <name type="common">yellow star-thistle</name>
    <dbReference type="NCBI Taxonomy" id="347529"/>
    <lineage>
        <taxon>Eukaryota</taxon>
        <taxon>Viridiplantae</taxon>
        <taxon>Streptophyta</taxon>
        <taxon>Embryophyta</taxon>
        <taxon>Tracheophyta</taxon>
        <taxon>Spermatophyta</taxon>
        <taxon>Magnoliopsida</taxon>
        <taxon>eudicotyledons</taxon>
        <taxon>Gunneridae</taxon>
        <taxon>Pentapetalae</taxon>
        <taxon>asterids</taxon>
        <taxon>campanulids</taxon>
        <taxon>Asterales</taxon>
        <taxon>Asteraceae</taxon>
        <taxon>Carduoideae</taxon>
        <taxon>Cardueae</taxon>
        <taxon>Centaureinae</taxon>
        <taxon>Centaurea</taxon>
    </lineage>
</organism>
<reference evidence="3" key="1">
    <citation type="submission" date="2023-03" db="EMBL/GenBank/DDBJ databases">
        <title>Chromosome-scale reference genome and RAD-based genetic map of yellow starthistle (Centaurea solstitialis) reveal putative structural variation and QTLs associated with invader traits.</title>
        <authorList>
            <person name="Reatini B."/>
            <person name="Cang F.A."/>
            <person name="Jiang Q."/>
            <person name="Mckibben M.T.W."/>
            <person name="Barker M.S."/>
            <person name="Rieseberg L.H."/>
            <person name="Dlugosch K.M."/>
        </authorList>
    </citation>
    <scope>NUCLEOTIDE SEQUENCE</scope>
    <source>
        <strain evidence="3">CAN-66</strain>
        <tissue evidence="3">Leaf</tissue>
    </source>
</reference>
<comment type="caution">
    <text evidence="3">The sequence shown here is derived from an EMBL/GenBank/DDBJ whole genome shotgun (WGS) entry which is preliminary data.</text>
</comment>
<feature type="domain" description="Tf2-1-like SH3-like" evidence="2">
    <location>
        <begin position="88"/>
        <end position="128"/>
    </location>
</feature>
<evidence type="ECO:0000256" key="1">
    <source>
        <dbReference type="SAM" id="MobiDB-lite"/>
    </source>
</evidence>
<gene>
    <name evidence="3" type="ORF">OSB04_012004</name>
</gene>
<protein>
    <recommendedName>
        <fullName evidence="2">Tf2-1-like SH3-like domain-containing protein</fullName>
    </recommendedName>
</protein>
<sequence length="135" mass="15901">MRGRVDQLNDQLNRRREESISSDTKKSTPDYIHYHPKDSSNQAVDSVLREREVAVQLLKSNLGKAQERMKAQADKHCSEKYYEPYRKHSVNRRAFHKLAAKYYGPYEITKKVGTVAYQLKLPQKREYIMCSMYPS</sequence>
<dbReference type="InterPro" id="IPR056924">
    <property type="entry name" value="SH3_Tf2-1"/>
</dbReference>
<evidence type="ECO:0000313" key="3">
    <source>
        <dbReference type="EMBL" id="KAJ9557390.1"/>
    </source>
</evidence>
<keyword evidence="4" id="KW-1185">Reference proteome</keyword>
<accession>A0AA38WM20</accession>
<feature type="region of interest" description="Disordered" evidence="1">
    <location>
        <begin position="1"/>
        <end position="41"/>
    </location>
</feature>